<feature type="binding site" evidence="6">
    <location>
        <position position="354"/>
    </location>
    <ligand>
        <name>substrate</name>
    </ligand>
</feature>
<dbReference type="EMBL" id="CP021106">
    <property type="protein sequence ID" value="ARO86943.1"/>
    <property type="molecule type" value="Genomic_DNA"/>
</dbReference>
<evidence type="ECO:0000256" key="7">
    <source>
        <dbReference type="PIRSR" id="PIRSR000524-50"/>
    </source>
</evidence>
<evidence type="ECO:0000256" key="2">
    <source>
        <dbReference type="ARBA" id="ARBA00009236"/>
    </source>
</evidence>
<evidence type="ECO:0000256" key="4">
    <source>
        <dbReference type="ARBA" id="ARBA00022679"/>
    </source>
</evidence>
<dbReference type="Gene3D" id="3.40.640.10">
    <property type="entry name" value="Type I PLP-dependent aspartate aminotransferase-like (Major domain)"/>
    <property type="match status" value="1"/>
</dbReference>
<evidence type="ECO:0000313" key="12">
    <source>
        <dbReference type="Proteomes" id="UP000012179"/>
    </source>
</evidence>
<dbReference type="PANTHER" id="PTHR21152:SF40">
    <property type="entry name" value="ALANINE--GLYOXYLATE AMINOTRANSFERASE"/>
    <property type="match status" value="1"/>
</dbReference>
<comment type="cofactor">
    <cofactor evidence="1 7 9">
        <name>pyridoxal 5'-phosphate</name>
        <dbReference type="ChEBI" id="CHEBI:597326"/>
    </cofactor>
</comment>
<dbReference type="InterPro" id="IPR020578">
    <property type="entry name" value="Aminotrans_V_PyrdxlP_BS"/>
</dbReference>
<dbReference type="PROSITE" id="PS00595">
    <property type="entry name" value="AA_TRANSFER_CLASS_5"/>
    <property type="match status" value="1"/>
</dbReference>
<proteinExistence type="inferred from homology"/>
<evidence type="ECO:0000256" key="1">
    <source>
        <dbReference type="ARBA" id="ARBA00001933"/>
    </source>
</evidence>
<dbReference type="RefSeq" id="WP_004176588.1">
    <property type="nucleotide sequence ID" value="NZ_CP021106.3"/>
</dbReference>
<dbReference type="SUPFAM" id="SSF53383">
    <property type="entry name" value="PLP-dependent transferases"/>
    <property type="match status" value="1"/>
</dbReference>
<evidence type="ECO:0000256" key="9">
    <source>
        <dbReference type="RuleBase" id="RU004504"/>
    </source>
</evidence>
<sequence>MTTKNFYPTKKIGTFYPPQRVLMGPGPSDTHPRVLSAMARPTLGHLDPVFTDMMEELKSLLRYAFQTSNLLTFPVSGPGSVGMEMCFVNMVSPGDKVIVCRNGVFGGRMIENVQRCGGIAVVVEDKWGAPVDPQKVEDALKQNPDAKVVAFVHAETSTGALSDAKLLCEIAHRHNCLTIVDTVTSLGGSPLKVDEWKIDAIYSGSQKCLSCPPGLSPISFSERVVELVKNRKGKVQSWFMDLNLLLGYWGTTRTYHHTAPTNALYALHEALFMLYEEGLEHSWARHQRNHTALKAGLETLGIEYLVEEKSRLPQLNSVYVPEGIDEKEVRRRLLADYSLEIGAGLGDLAGKIWRFGLMGYSSKMENVMLCLNALETVFSDMGKKIEYGTAEAAAHYAYAANPLPQQAAPVKAVAVA</sequence>
<dbReference type="GO" id="GO:0008453">
    <property type="term" value="F:alanine-glyoxylate transaminase activity"/>
    <property type="evidence" value="ECO:0007669"/>
    <property type="project" value="TreeGrafter"/>
</dbReference>
<gene>
    <name evidence="11" type="ORF">EBAPG3_003685</name>
</gene>
<dbReference type="FunFam" id="3.40.640.10:FF:000027">
    <property type="entry name" value="Serine--pyruvate aminotransferase, mitochondrial"/>
    <property type="match status" value="1"/>
</dbReference>
<evidence type="ECO:0000256" key="8">
    <source>
        <dbReference type="RuleBase" id="RU004075"/>
    </source>
</evidence>
<dbReference type="InterPro" id="IPR015424">
    <property type="entry name" value="PyrdxlP-dep_Trfase"/>
</dbReference>
<dbReference type="GO" id="GO:0004760">
    <property type="term" value="F:L-serine-pyruvate transaminase activity"/>
    <property type="evidence" value="ECO:0007669"/>
    <property type="project" value="TreeGrafter"/>
</dbReference>
<dbReference type="eggNOG" id="COG0075">
    <property type="taxonomic scope" value="Bacteria"/>
</dbReference>
<keyword evidence="5 7" id="KW-0663">Pyridoxal phosphate</keyword>
<evidence type="ECO:0000256" key="5">
    <source>
        <dbReference type="ARBA" id="ARBA00022898"/>
    </source>
</evidence>
<dbReference type="InterPro" id="IPR000192">
    <property type="entry name" value="Aminotrans_V_dom"/>
</dbReference>
<comment type="similarity">
    <text evidence="2 8">Belongs to the class-V pyridoxal-phosphate-dependent aminotransferase family.</text>
</comment>
<dbReference type="PIRSF" id="PIRSF000524">
    <property type="entry name" value="SPT"/>
    <property type="match status" value="1"/>
</dbReference>
<evidence type="ECO:0000256" key="3">
    <source>
        <dbReference type="ARBA" id="ARBA00022576"/>
    </source>
</evidence>
<accession>A0A1W6SMB5</accession>
<dbReference type="Proteomes" id="UP000012179">
    <property type="component" value="Chromosome"/>
</dbReference>
<evidence type="ECO:0000256" key="6">
    <source>
        <dbReference type="PIRSR" id="PIRSR000524-1"/>
    </source>
</evidence>
<keyword evidence="4 11" id="KW-0808">Transferase</keyword>
<dbReference type="InterPro" id="IPR015422">
    <property type="entry name" value="PyrdxlP-dep_Trfase_small"/>
</dbReference>
<dbReference type="AlphaFoldDB" id="A0A1W6SMB5"/>
<dbReference type="PANTHER" id="PTHR21152">
    <property type="entry name" value="AMINOTRANSFERASE CLASS V"/>
    <property type="match status" value="1"/>
</dbReference>
<name>A0A1W6SMB5_9PROT</name>
<reference evidence="11 12" key="1">
    <citation type="journal article" date="2015" name="Int. J. Syst. Evol. Microbiol.">
        <title>Nitrosospira lacus sp. nov., a psychrotolerant, ammonia-oxidizing bacterium from sandy lake sediment.</title>
        <authorList>
            <person name="Urakawa H."/>
            <person name="Garcia J.C."/>
            <person name="Nielsen J.L."/>
            <person name="Le V.Q."/>
            <person name="Kozlowski J.A."/>
            <person name="Stein L.Y."/>
            <person name="Lim C.K."/>
            <person name="Pommerening-Roser A."/>
            <person name="Martens-Habbena W."/>
            <person name="Stahl D.A."/>
            <person name="Klotz M.G."/>
        </authorList>
    </citation>
    <scope>NUCLEOTIDE SEQUENCE [LARGE SCALE GENOMIC DNA]</scope>
    <source>
        <strain evidence="11 12">APG3</strain>
    </source>
</reference>
<protein>
    <submittedName>
        <fullName evidence="11">Alanine--glyoxylate aminotransferase</fullName>
    </submittedName>
</protein>
<keyword evidence="12" id="KW-1185">Reference proteome</keyword>
<keyword evidence="3 11" id="KW-0032">Aminotransferase</keyword>
<dbReference type="KEGG" id="nlc:EBAPG3_003685"/>
<organism evidence="11 12">
    <name type="scientific">Nitrosospira lacus</name>
    <dbReference type="NCBI Taxonomy" id="1288494"/>
    <lineage>
        <taxon>Bacteria</taxon>
        <taxon>Pseudomonadati</taxon>
        <taxon>Pseudomonadota</taxon>
        <taxon>Betaproteobacteria</taxon>
        <taxon>Nitrosomonadales</taxon>
        <taxon>Nitrosomonadaceae</taxon>
        <taxon>Nitrosospira</taxon>
    </lineage>
</organism>
<feature type="modified residue" description="N6-(pyridoxal phosphate)lysine" evidence="7">
    <location>
        <position position="207"/>
    </location>
</feature>
<evidence type="ECO:0000313" key="11">
    <source>
        <dbReference type="EMBL" id="ARO86943.1"/>
    </source>
</evidence>
<feature type="domain" description="Aminotransferase class V" evidence="10">
    <location>
        <begin position="42"/>
        <end position="344"/>
    </location>
</feature>
<dbReference type="GO" id="GO:0019265">
    <property type="term" value="P:glycine biosynthetic process, by transamination of glyoxylate"/>
    <property type="evidence" value="ECO:0007669"/>
    <property type="project" value="TreeGrafter"/>
</dbReference>
<dbReference type="Gene3D" id="3.90.1150.10">
    <property type="entry name" value="Aspartate Aminotransferase, domain 1"/>
    <property type="match status" value="1"/>
</dbReference>
<dbReference type="InterPro" id="IPR024169">
    <property type="entry name" value="SP_NH2Trfase/AEP_transaminase"/>
</dbReference>
<dbReference type="OrthoDB" id="9766472at2"/>
<evidence type="ECO:0000259" key="10">
    <source>
        <dbReference type="Pfam" id="PF00266"/>
    </source>
</evidence>
<dbReference type="Pfam" id="PF00266">
    <property type="entry name" value="Aminotran_5"/>
    <property type="match status" value="1"/>
</dbReference>
<dbReference type="InterPro" id="IPR015421">
    <property type="entry name" value="PyrdxlP-dep_Trfase_major"/>
</dbReference>
<dbReference type="CDD" id="cd06451">
    <property type="entry name" value="AGAT_like"/>
    <property type="match status" value="1"/>
</dbReference>